<evidence type="ECO:0000256" key="3">
    <source>
        <dbReference type="ARBA" id="ARBA00022676"/>
    </source>
</evidence>
<organism evidence="7 8">
    <name type="scientific">Deinandra increscens subsp. villosa</name>
    <dbReference type="NCBI Taxonomy" id="3103831"/>
    <lineage>
        <taxon>Eukaryota</taxon>
        <taxon>Viridiplantae</taxon>
        <taxon>Streptophyta</taxon>
        <taxon>Embryophyta</taxon>
        <taxon>Tracheophyta</taxon>
        <taxon>Spermatophyta</taxon>
        <taxon>Magnoliopsida</taxon>
        <taxon>eudicotyledons</taxon>
        <taxon>Gunneridae</taxon>
        <taxon>Pentapetalae</taxon>
        <taxon>asterids</taxon>
        <taxon>campanulids</taxon>
        <taxon>Asterales</taxon>
        <taxon>Asteraceae</taxon>
        <taxon>Asteroideae</taxon>
        <taxon>Heliantheae alliance</taxon>
        <taxon>Madieae</taxon>
        <taxon>Madiinae</taxon>
        <taxon>Deinandra</taxon>
    </lineage>
</organism>
<gene>
    <name evidence="7" type="ORF">SSX86_011694</name>
</gene>
<proteinExistence type="inferred from homology"/>
<dbReference type="Proteomes" id="UP001408789">
    <property type="component" value="Unassembled WGS sequence"/>
</dbReference>
<evidence type="ECO:0000256" key="1">
    <source>
        <dbReference type="ARBA" id="ARBA00004877"/>
    </source>
</evidence>
<accession>A0AAP0DAE0</accession>
<keyword evidence="5" id="KW-0961">Cell wall biogenesis/degradation</keyword>
<dbReference type="Gene3D" id="3.90.550.10">
    <property type="entry name" value="Spore Coat Polysaccharide Biosynthesis Protein SpsA, Chain A"/>
    <property type="match status" value="1"/>
</dbReference>
<dbReference type="InterPro" id="IPR029044">
    <property type="entry name" value="Nucleotide-diphossugar_trans"/>
</dbReference>
<name>A0AAP0DAE0_9ASTR</name>
<dbReference type="Pfam" id="PF01501">
    <property type="entry name" value="Glyco_transf_8"/>
    <property type="match status" value="1"/>
</dbReference>
<keyword evidence="4" id="KW-0808">Transferase</keyword>
<evidence type="ECO:0000256" key="2">
    <source>
        <dbReference type="ARBA" id="ARBA00006351"/>
    </source>
</evidence>
<feature type="compositionally biased region" description="Basic and acidic residues" evidence="6">
    <location>
        <begin position="101"/>
        <end position="118"/>
    </location>
</feature>
<comment type="similarity">
    <text evidence="2 5">Belongs to the glycosyltransferase 8 family.</text>
</comment>
<comment type="pathway">
    <text evidence="1 5">Glycan metabolism; pectin biosynthesis.</text>
</comment>
<reference evidence="7 8" key="1">
    <citation type="submission" date="2024-04" db="EMBL/GenBank/DDBJ databases">
        <title>The reference genome of an endangered Asteraceae, Deinandra increscens subsp. villosa, native to the Central Coast of California.</title>
        <authorList>
            <person name="Guilliams M."/>
            <person name="Hasenstab-Lehman K."/>
            <person name="Meyer R."/>
            <person name="Mcevoy S."/>
        </authorList>
    </citation>
    <scope>NUCLEOTIDE SEQUENCE [LARGE SCALE GENOMIC DNA]</scope>
    <source>
        <tissue evidence="7">Leaf</tissue>
    </source>
</reference>
<protein>
    <recommendedName>
        <fullName evidence="5">Hexosyltransferase</fullName>
        <ecNumber evidence="5">2.4.1.-</ecNumber>
    </recommendedName>
</protein>
<keyword evidence="3 5" id="KW-0328">Glycosyltransferase</keyword>
<dbReference type="InterPro" id="IPR002495">
    <property type="entry name" value="Glyco_trans_8"/>
</dbReference>
<dbReference type="GO" id="GO:0000139">
    <property type="term" value="C:Golgi membrane"/>
    <property type="evidence" value="ECO:0007669"/>
    <property type="project" value="UniProtKB-SubCell"/>
</dbReference>
<dbReference type="Pfam" id="PF25557">
    <property type="entry name" value="GAUT_1"/>
    <property type="match status" value="1"/>
</dbReference>
<sequence>MKQLRRNTRICILSLLFLSVFAPILLLYESNGFIEDLSSFKGRRDLMKPNLVKQDEGGGLREPILNVYKDVNVDPTVGSRFPDLGSESDDLGSDESNGFMKRNEGDIDAKGNNEQRQEEKRLLTSGIMDEGGGLREPILNVYKDVNVDPTVGSRFPDLGSESDDLGSDESNGFMKRNEGDIDAKGNNEQRQEEKRLLTSGIMGEVSRATLGHNQEVQPQARRVMDMKIKEMKDQLIRAKAYLNFAIPAGNTHLIKELRLRIKELERAMGDVNKDSDLSRRAFQRMRSMETSLQKSARAYPDCSSMVKKLRAMADNAEELVRVQKEQESFLVQLAGRTTPKGLHCLSMRLTAEYFALNPEERKLPSNPDVHDSNLYHFVVFSDNVLACSVVVDSTVSSAKEPGKIVFHVVTDSLNYAAFLMWFVLHPPREASVQIHNTGNFDWFSTKYDPPNTDGHESQDPRYSSTLNHLRFYLPDIFPTLDKIVLLDHDVVVQKDLTHLWRVNMMGKVNGAVKTCQGNDPAFHRMDLLLNLSDSTVGRRFSNEACMWVFGVNVFDMQKWRKRNLTSVYEKYLQLGKKKPMWKAGTLPLGWMTFYNQTIDLDQKWQIHGLGYHSGIKQEDIEHAAVIHYDGVMKPWLDIGIEKYKTYWRKHVEFSHPYLQQCNIA</sequence>
<keyword evidence="8" id="KW-1185">Reference proteome</keyword>
<dbReference type="PANTHER" id="PTHR32116">
    <property type="entry name" value="GALACTURONOSYLTRANSFERASE 4-RELATED"/>
    <property type="match status" value="1"/>
</dbReference>
<dbReference type="EC" id="2.4.1.-" evidence="5"/>
<dbReference type="GO" id="GO:0047262">
    <property type="term" value="F:polygalacturonate 4-alpha-galacturonosyltransferase activity"/>
    <property type="evidence" value="ECO:0007669"/>
    <property type="project" value="InterPro"/>
</dbReference>
<dbReference type="SUPFAM" id="SSF53448">
    <property type="entry name" value="Nucleotide-diphospho-sugar transferases"/>
    <property type="match status" value="1"/>
</dbReference>
<evidence type="ECO:0000313" key="8">
    <source>
        <dbReference type="Proteomes" id="UP001408789"/>
    </source>
</evidence>
<dbReference type="InterPro" id="IPR029993">
    <property type="entry name" value="GAUT"/>
</dbReference>
<dbReference type="EMBL" id="JBCNJP010000014">
    <property type="protein sequence ID" value="KAK9067583.1"/>
    <property type="molecule type" value="Genomic_DNA"/>
</dbReference>
<keyword evidence="5" id="KW-0333">Golgi apparatus</keyword>
<feature type="region of interest" description="Disordered" evidence="6">
    <location>
        <begin position="78"/>
        <end position="118"/>
    </location>
</feature>
<evidence type="ECO:0000256" key="5">
    <source>
        <dbReference type="RuleBase" id="RU362027"/>
    </source>
</evidence>
<dbReference type="GO" id="GO:0071555">
    <property type="term" value="P:cell wall organization"/>
    <property type="evidence" value="ECO:0007669"/>
    <property type="project" value="UniProtKB-KW"/>
</dbReference>
<comment type="caution">
    <text evidence="7">The sequence shown here is derived from an EMBL/GenBank/DDBJ whole genome shotgun (WGS) entry which is preliminary data.</text>
</comment>
<comment type="subcellular location">
    <subcellularLocation>
        <location evidence="5">Golgi apparatus membrane</location>
        <topology evidence="5">Single-pass type II membrane protein</topology>
    </subcellularLocation>
</comment>
<dbReference type="AlphaFoldDB" id="A0AAP0DAE0"/>
<evidence type="ECO:0000256" key="4">
    <source>
        <dbReference type="ARBA" id="ARBA00022679"/>
    </source>
</evidence>
<dbReference type="PANTHER" id="PTHR32116:SF0">
    <property type="entry name" value="GALACTURONOSYLTRANSFERASE 6-RELATED"/>
    <property type="match status" value="1"/>
</dbReference>
<evidence type="ECO:0000313" key="7">
    <source>
        <dbReference type="EMBL" id="KAK9067583.1"/>
    </source>
</evidence>
<feature type="region of interest" description="Disordered" evidence="6">
    <location>
        <begin position="153"/>
        <end position="191"/>
    </location>
</feature>
<feature type="compositionally biased region" description="Basic and acidic residues" evidence="6">
    <location>
        <begin position="175"/>
        <end position="191"/>
    </location>
</feature>
<evidence type="ECO:0000256" key="6">
    <source>
        <dbReference type="SAM" id="MobiDB-lite"/>
    </source>
</evidence>